<evidence type="ECO:0000256" key="3">
    <source>
        <dbReference type="ARBA" id="ARBA00015520"/>
    </source>
</evidence>
<evidence type="ECO:0000313" key="7">
    <source>
        <dbReference type="Proteomes" id="UP000002358"/>
    </source>
</evidence>
<dbReference type="Proteomes" id="UP000002358">
    <property type="component" value="Unassembled WGS sequence"/>
</dbReference>
<keyword evidence="4" id="KW-0175">Coiled coil</keyword>
<sequence>MRQNVEIRNKKQNKYRHNKKMLFFDEEKRKDFLGGFHKRKLWRRKKANEDMKEKLKIEKGKIKQKAQESYQNLLSHSLHPKFKMDCQKKVEVDGKKVSILEINISNIETQPVFVDKILPKRHNVEITQQTGVKKYYNSKSIKQ</sequence>
<comment type="similarity">
    <text evidence="2">Belongs to the RRP17 family.</text>
</comment>
<dbReference type="RefSeq" id="XP_016845065.1">
    <property type="nucleotide sequence ID" value="XM_016989576.3"/>
</dbReference>
<dbReference type="GO" id="GO:0005730">
    <property type="term" value="C:nucleolus"/>
    <property type="evidence" value="ECO:0007669"/>
    <property type="project" value="UniProtKB-SubCell"/>
</dbReference>
<keyword evidence="7" id="KW-1185">Reference proteome</keyword>
<dbReference type="Pfam" id="PF09805">
    <property type="entry name" value="Nop25"/>
    <property type="match status" value="1"/>
</dbReference>
<dbReference type="GeneID" id="107982109"/>
<dbReference type="CTD" id="326214"/>
<keyword evidence="5" id="KW-0539">Nucleus</keyword>
<dbReference type="OrthoDB" id="551633at2759"/>
<dbReference type="GO" id="GO:0019843">
    <property type="term" value="F:rRNA binding"/>
    <property type="evidence" value="ECO:0007669"/>
    <property type="project" value="TreeGrafter"/>
</dbReference>
<dbReference type="InParanoid" id="A0A7M7M2R1"/>
<dbReference type="InterPro" id="IPR019186">
    <property type="entry name" value="Nucleolar_protein_12"/>
</dbReference>
<comment type="subcellular location">
    <subcellularLocation>
        <location evidence="1">Nucleus</location>
        <location evidence="1">Nucleolus</location>
    </subcellularLocation>
</comment>
<evidence type="ECO:0000256" key="4">
    <source>
        <dbReference type="ARBA" id="ARBA00023054"/>
    </source>
</evidence>
<dbReference type="SMR" id="A0A7M7M2R1"/>
<protein>
    <recommendedName>
        <fullName evidence="3">Nucleolar protein 12</fullName>
    </recommendedName>
</protein>
<evidence type="ECO:0000313" key="6">
    <source>
        <dbReference type="EnsemblMetazoa" id="XP_016845065"/>
    </source>
</evidence>
<dbReference type="KEGG" id="nvi:107982109"/>
<proteinExistence type="inferred from homology"/>
<evidence type="ECO:0000256" key="5">
    <source>
        <dbReference type="ARBA" id="ARBA00023242"/>
    </source>
</evidence>
<dbReference type="PANTHER" id="PTHR14577">
    <property type="entry name" value="NUCLEOLAR PROTEIN 12"/>
    <property type="match status" value="1"/>
</dbReference>
<dbReference type="AlphaFoldDB" id="A0A7M7M2R1"/>
<name>A0A7M7M2R1_NASVI</name>
<organism evidence="6 7">
    <name type="scientific">Nasonia vitripennis</name>
    <name type="common">Parasitic wasp</name>
    <dbReference type="NCBI Taxonomy" id="7425"/>
    <lineage>
        <taxon>Eukaryota</taxon>
        <taxon>Metazoa</taxon>
        <taxon>Ecdysozoa</taxon>
        <taxon>Arthropoda</taxon>
        <taxon>Hexapoda</taxon>
        <taxon>Insecta</taxon>
        <taxon>Pterygota</taxon>
        <taxon>Neoptera</taxon>
        <taxon>Endopterygota</taxon>
        <taxon>Hymenoptera</taxon>
        <taxon>Apocrita</taxon>
        <taxon>Proctotrupomorpha</taxon>
        <taxon>Chalcidoidea</taxon>
        <taxon>Pteromalidae</taxon>
        <taxon>Pteromalinae</taxon>
        <taxon>Nasonia</taxon>
    </lineage>
</organism>
<evidence type="ECO:0000256" key="2">
    <source>
        <dbReference type="ARBA" id="ARBA00007175"/>
    </source>
</evidence>
<reference evidence="6" key="1">
    <citation type="submission" date="2021-01" db="UniProtKB">
        <authorList>
            <consortium name="EnsemblMetazoa"/>
        </authorList>
    </citation>
    <scope>IDENTIFICATION</scope>
</reference>
<dbReference type="EnsemblMetazoa" id="XM_016989576">
    <property type="protein sequence ID" value="XP_016845065"/>
    <property type="gene ID" value="LOC107982109"/>
</dbReference>
<dbReference type="PANTHER" id="PTHR14577:SF0">
    <property type="entry name" value="NUCLEOLAR PROTEIN 12"/>
    <property type="match status" value="1"/>
</dbReference>
<evidence type="ECO:0000256" key="1">
    <source>
        <dbReference type="ARBA" id="ARBA00004604"/>
    </source>
</evidence>
<accession>A0A7M7M2R1</accession>